<keyword evidence="7 14" id="KW-0812">Transmembrane</keyword>
<dbReference type="SMART" id="SM00448">
    <property type="entry name" value="REC"/>
    <property type="match status" value="1"/>
</dbReference>
<keyword evidence="6" id="KW-0808">Transferase</keyword>
<evidence type="ECO:0000256" key="2">
    <source>
        <dbReference type="ARBA" id="ARBA00004651"/>
    </source>
</evidence>
<dbReference type="Pfam" id="PF02518">
    <property type="entry name" value="HATPase_c"/>
    <property type="match status" value="1"/>
</dbReference>
<keyword evidence="8" id="KW-0547">Nucleotide-binding</keyword>
<comment type="catalytic activity">
    <reaction evidence="1">
        <text>ATP + protein L-histidine = ADP + protein N-phospho-L-histidine.</text>
        <dbReference type="EC" id="2.7.13.3"/>
    </reaction>
</comment>
<keyword evidence="9" id="KW-0418">Kinase</keyword>
<dbReference type="PROSITE" id="PS50109">
    <property type="entry name" value="HIS_KIN"/>
    <property type="match status" value="1"/>
</dbReference>
<dbReference type="InterPro" id="IPR003661">
    <property type="entry name" value="HisK_dim/P_dom"/>
</dbReference>
<dbReference type="GO" id="GO:0000155">
    <property type="term" value="F:phosphorelay sensor kinase activity"/>
    <property type="evidence" value="ECO:0007669"/>
    <property type="project" value="InterPro"/>
</dbReference>
<dbReference type="GO" id="GO:0005524">
    <property type="term" value="F:ATP binding"/>
    <property type="evidence" value="ECO:0007669"/>
    <property type="project" value="UniProtKB-KW"/>
</dbReference>
<dbReference type="InterPro" id="IPR036641">
    <property type="entry name" value="HPT_dom_sf"/>
</dbReference>
<keyword evidence="10" id="KW-0067">ATP-binding</keyword>
<dbReference type="InterPro" id="IPR036097">
    <property type="entry name" value="HisK_dim/P_sf"/>
</dbReference>
<feature type="domain" description="Histidine kinase" evidence="15">
    <location>
        <begin position="207"/>
        <end position="427"/>
    </location>
</feature>
<evidence type="ECO:0000259" key="15">
    <source>
        <dbReference type="PROSITE" id="PS50109"/>
    </source>
</evidence>
<keyword evidence="4" id="KW-1003">Cell membrane</keyword>
<evidence type="ECO:0000256" key="6">
    <source>
        <dbReference type="ARBA" id="ARBA00022679"/>
    </source>
</evidence>
<dbReference type="CDD" id="cd16922">
    <property type="entry name" value="HATPase_EvgS-ArcB-TorS-like"/>
    <property type="match status" value="1"/>
</dbReference>
<dbReference type="Gene3D" id="1.10.287.130">
    <property type="match status" value="1"/>
</dbReference>
<evidence type="ECO:0000256" key="12">
    <source>
        <dbReference type="ARBA" id="ARBA00023012"/>
    </source>
</evidence>
<feature type="transmembrane region" description="Helical" evidence="14">
    <location>
        <begin position="61"/>
        <end position="82"/>
    </location>
</feature>
<dbReference type="InterPro" id="IPR001789">
    <property type="entry name" value="Sig_transdc_resp-reg_receiver"/>
</dbReference>
<dbReference type="InterPro" id="IPR011006">
    <property type="entry name" value="CheY-like_superfamily"/>
</dbReference>
<comment type="caution">
    <text evidence="18">The sequence shown here is derived from an EMBL/GenBank/DDBJ whole genome shotgun (WGS) entry which is preliminary data.</text>
</comment>
<evidence type="ECO:0000256" key="14">
    <source>
        <dbReference type="SAM" id="Phobius"/>
    </source>
</evidence>
<dbReference type="Gene3D" id="3.40.50.2300">
    <property type="match status" value="1"/>
</dbReference>
<keyword evidence="13 14" id="KW-0472">Membrane</keyword>
<evidence type="ECO:0000256" key="13">
    <source>
        <dbReference type="ARBA" id="ARBA00023136"/>
    </source>
</evidence>
<dbReference type="CDD" id="cd00082">
    <property type="entry name" value="HisKA"/>
    <property type="match status" value="1"/>
</dbReference>
<dbReference type="AlphaFoldDB" id="A0A0F9MT76"/>
<evidence type="ECO:0000256" key="1">
    <source>
        <dbReference type="ARBA" id="ARBA00000085"/>
    </source>
</evidence>
<evidence type="ECO:0000313" key="18">
    <source>
        <dbReference type="EMBL" id="KKN02587.1"/>
    </source>
</evidence>
<evidence type="ECO:0000256" key="11">
    <source>
        <dbReference type="ARBA" id="ARBA00022989"/>
    </source>
</evidence>
<dbReference type="InterPro" id="IPR008207">
    <property type="entry name" value="Sig_transdc_His_kin_Hpt_dom"/>
</dbReference>
<comment type="subcellular location">
    <subcellularLocation>
        <location evidence="2">Cell membrane</location>
        <topology evidence="2">Multi-pass membrane protein</topology>
    </subcellularLocation>
</comment>
<evidence type="ECO:0000259" key="17">
    <source>
        <dbReference type="PROSITE" id="PS50894"/>
    </source>
</evidence>
<organism evidence="18">
    <name type="scientific">marine sediment metagenome</name>
    <dbReference type="NCBI Taxonomy" id="412755"/>
    <lineage>
        <taxon>unclassified sequences</taxon>
        <taxon>metagenomes</taxon>
        <taxon>ecological metagenomes</taxon>
    </lineage>
</organism>
<dbReference type="EMBL" id="LAZR01005131">
    <property type="protein sequence ID" value="KKN02587.1"/>
    <property type="molecule type" value="Genomic_DNA"/>
</dbReference>
<dbReference type="Pfam" id="PF00512">
    <property type="entry name" value="HisKA"/>
    <property type="match status" value="1"/>
</dbReference>
<dbReference type="Pfam" id="PF00072">
    <property type="entry name" value="Response_reg"/>
    <property type="match status" value="1"/>
</dbReference>
<evidence type="ECO:0000256" key="7">
    <source>
        <dbReference type="ARBA" id="ARBA00022692"/>
    </source>
</evidence>
<dbReference type="SUPFAM" id="SSF55874">
    <property type="entry name" value="ATPase domain of HSP90 chaperone/DNA topoisomerase II/histidine kinase"/>
    <property type="match status" value="1"/>
</dbReference>
<dbReference type="PROSITE" id="PS50110">
    <property type="entry name" value="RESPONSE_REGULATORY"/>
    <property type="match status" value="1"/>
</dbReference>
<dbReference type="SUPFAM" id="SSF47226">
    <property type="entry name" value="Histidine-containing phosphotransfer domain, HPT domain"/>
    <property type="match status" value="1"/>
</dbReference>
<feature type="transmembrane region" description="Helical" evidence="14">
    <location>
        <begin position="134"/>
        <end position="157"/>
    </location>
</feature>
<reference evidence="18" key="1">
    <citation type="journal article" date="2015" name="Nature">
        <title>Complex archaea that bridge the gap between prokaryotes and eukaryotes.</title>
        <authorList>
            <person name="Spang A."/>
            <person name="Saw J.H."/>
            <person name="Jorgensen S.L."/>
            <person name="Zaremba-Niedzwiedzka K."/>
            <person name="Martijn J."/>
            <person name="Lind A.E."/>
            <person name="van Eijk R."/>
            <person name="Schleper C."/>
            <person name="Guy L."/>
            <person name="Ettema T.J."/>
        </authorList>
    </citation>
    <scope>NUCLEOTIDE SEQUENCE</scope>
</reference>
<dbReference type="GO" id="GO:0005886">
    <property type="term" value="C:plasma membrane"/>
    <property type="evidence" value="ECO:0007669"/>
    <property type="project" value="UniProtKB-SubCell"/>
</dbReference>
<dbReference type="SMART" id="SM00388">
    <property type="entry name" value="HisKA"/>
    <property type="match status" value="1"/>
</dbReference>
<feature type="domain" description="Response regulatory" evidence="16">
    <location>
        <begin position="584"/>
        <end position="702"/>
    </location>
</feature>
<evidence type="ECO:0000256" key="5">
    <source>
        <dbReference type="ARBA" id="ARBA00022553"/>
    </source>
</evidence>
<dbReference type="CDD" id="cd17546">
    <property type="entry name" value="REC_hyHK_CKI1_RcsC-like"/>
    <property type="match status" value="1"/>
</dbReference>
<feature type="transmembrane region" description="Helical" evidence="14">
    <location>
        <begin position="163"/>
        <end position="184"/>
    </location>
</feature>
<dbReference type="SUPFAM" id="SSF52172">
    <property type="entry name" value="CheY-like"/>
    <property type="match status" value="1"/>
</dbReference>
<dbReference type="InterPro" id="IPR005467">
    <property type="entry name" value="His_kinase_dom"/>
</dbReference>
<dbReference type="FunFam" id="3.30.565.10:FF:000010">
    <property type="entry name" value="Sensor histidine kinase RcsC"/>
    <property type="match status" value="1"/>
</dbReference>
<dbReference type="SUPFAM" id="SSF47384">
    <property type="entry name" value="Homodimeric domain of signal transducing histidine kinase"/>
    <property type="match status" value="1"/>
</dbReference>
<dbReference type="EC" id="2.7.13.3" evidence="3"/>
<dbReference type="PANTHER" id="PTHR45339">
    <property type="entry name" value="HYBRID SIGNAL TRANSDUCTION HISTIDINE KINASE J"/>
    <property type="match status" value="1"/>
</dbReference>
<evidence type="ECO:0000256" key="8">
    <source>
        <dbReference type="ARBA" id="ARBA00022741"/>
    </source>
</evidence>
<dbReference type="InterPro" id="IPR004358">
    <property type="entry name" value="Sig_transdc_His_kin-like_C"/>
</dbReference>
<evidence type="ECO:0000256" key="10">
    <source>
        <dbReference type="ARBA" id="ARBA00022840"/>
    </source>
</evidence>
<keyword evidence="5" id="KW-0597">Phosphoprotein</keyword>
<keyword evidence="11 14" id="KW-1133">Transmembrane helix</keyword>
<dbReference type="Gene3D" id="1.20.120.160">
    <property type="entry name" value="HPT domain"/>
    <property type="match status" value="1"/>
</dbReference>
<keyword evidence="12" id="KW-0902">Two-component regulatory system</keyword>
<dbReference type="InterPro" id="IPR003594">
    <property type="entry name" value="HATPase_dom"/>
</dbReference>
<name>A0A0F9MT76_9ZZZZ</name>
<evidence type="ECO:0000256" key="3">
    <source>
        <dbReference type="ARBA" id="ARBA00012438"/>
    </source>
</evidence>
<accession>A0A0F9MT76</accession>
<dbReference type="PROSITE" id="PS50894">
    <property type="entry name" value="HPT"/>
    <property type="match status" value="1"/>
</dbReference>
<feature type="transmembrane region" description="Helical" evidence="14">
    <location>
        <begin position="102"/>
        <end position="122"/>
    </location>
</feature>
<dbReference type="PANTHER" id="PTHR45339:SF1">
    <property type="entry name" value="HYBRID SIGNAL TRANSDUCTION HISTIDINE KINASE J"/>
    <property type="match status" value="1"/>
</dbReference>
<dbReference type="SMART" id="SM00387">
    <property type="entry name" value="HATPase_c"/>
    <property type="match status" value="1"/>
</dbReference>
<dbReference type="FunFam" id="1.10.287.130:FF:000002">
    <property type="entry name" value="Two-component osmosensing histidine kinase"/>
    <property type="match status" value="1"/>
</dbReference>
<sequence>MATKTVLLDYWRRLSSRISINENPEHEQAIKLRLTIGLGLIAYFCFPWAENESLIHALTTLPSLMTLVYYFLAVSIAIAIIINPSPSPIRRVLGSALDLLSLSFVMLLAGEDSVYFFVLYLWVIHGNGFRYGTFYLYTSLSIGVVGFSFAIIWGSYWQEPQHIPIAISLLILLTIIPLYSAFLIKKLHNAIKTAELANQAKSRFLANMSHELRTPLNGVIGIADLMGETELSTEQREFVKIMRNSGNTLLGLIENVLDISKIEAGKIEIKHAEFDLHEFITIILNMQQPMAKTKNIELFCSIDPQINYMVSGDAQHLRQIIINLVSNAIKFTQQGHVKLTLKQTVKSEQSQTIRFEISDTGIGIPEEALDNIFDDFNQVRSAAGNVSGTGLGTTIAKDLVELMNGSIGVTSQIDIGTTFWFELSFDVVKKEHMTLDTHKIMLVTSPARYKKLASMMESWGVKPELVENSAQAISSLIKAAESAEPFSTCIVDGEAMLQVEPSKYAQLVKSDIQLANLSLILLNSHQLHIDEVITNHYISVIEPNLDKRALFNALHAAHSNVYDDNKVVHLSDFYAGQSLNRQLTILIAEDNKVNQHVLNGILQHAGHHTLIADTGEKALDIISGTDHGVDMVILDMNMPGMSGLEVLKAFRFMDTSGSVPVMMITADATPETRKNCLQAGANEFLTKPINSRELLKKISLLSETISPIDMATDAIPSSDIEGLLDEDAFQQLASLGDNQFLKTLVESFKHDALKHIKLIKMHCIDDYLSLRESLHALKGSATEMCAKKLASRCADAEKVKPDQIGQTEQLQLASDIEDLVNQTINHLEKKLSSTHQNQAKE</sequence>
<feature type="domain" description="HPt" evidence="17">
    <location>
        <begin position="733"/>
        <end position="834"/>
    </location>
</feature>
<evidence type="ECO:0000256" key="9">
    <source>
        <dbReference type="ARBA" id="ARBA00022777"/>
    </source>
</evidence>
<dbReference type="PRINTS" id="PR00344">
    <property type="entry name" value="BCTRLSENSOR"/>
</dbReference>
<dbReference type="Gene3D" id="3.30.565.10">
    <property type="entry name" value="Histidine kinase-like ATPase, C-terminal domain"/>
    <property type="match status" value="1"/>
</dbReference>
<proteinExistence type="predicted"/>
<gene>
    <name evidence="18" type="ORF">LCGC14_1116230</name>
</gene>
<dbReference type="InterPro" id="IPR036890">
    <property type="entry name" value="HATPase_C_sf"/>
</dbReference>
<evidence type="ECO:0000259" key="16">
    <source>
        <dbReference type="PROSITE" id="PS50110"/>
    </source>
</evidence>
<protein>
    <recommendedName>
        <fullName evidence="3">histidine kinase</fullName>
        <ecNumber evidence="3">2.7.13.3</ecNumber>
    </recommendedName>
</protein>
<evidence type="ECO:0000256" key="4">
    <source>
        <dbReference type="ARBA" id="ARBA00022475"/>
    </source>
</evidence>